<dbReference type="InterPro" id="IPR013792">
    <property type="entry name" value="RNA3'P_cycl/enolpyr_Trfase_a/b"/>
</dbReference>
<dbReference type="InterPro" id="IPR037136">
    <property type="entry name" value="RNA3'_phos_cyclase_dom_sf"/>
</dbReference>
<reference evidence="2 3" key="1">
    <citation type="journal article" date="2020" name="IScience">
        <title>Genome Sequencing of the Endangered Kingdonia uniflora (Circaeasteraceae, Ranunculales) Reveals Potential Mechanisms of Evolutionary Specialization.</title>
        <authorList>
            <person name="Sun Y."/>
            <person name="Deng T."/>
            <person name="Zhang A."/>
            <person name="Moore M.J."/>
            <person name="Landis J.B."/>
            <person name="Lin N."/>
            <person name="Zhang H."/>
            <person name="Zhang X."/>
            <person name="Huang J."/>
            <person name="Zhang X."/>
            <person name="Sun H."/>
            <person name="Wang H."/>
        </authorList>
    </citation>
    <scope>NUCLEOTIDE SEQUENCE [LARGE SCALE GENOMIC DNA]</scope>
    <source>
        <strain evidence="2">TB1705</strain>
        <tissue evidence="2">Leaf</tissue>
    </source>
</reference>
<evidence type="ECO:0000313" key="2">
    <source>
        <dbReference type="EMBL" id="KAF6144257.1"/>
    </source>
</evidence>
<evidence type="ECO:0000313" key="3">
    <source>
        <dbReference type="Proteomes" id="UP000541444"/>
    </source>
</evidence>
<sequence>MKESYMHLKGGEYLRQCLLLSTLSTTPVLINDIRPDDMSPGFRSHEILFLRLLEMISDGCVIEINETGTKLKYKLGVLMGGRNLVPA</sequence>
<dbReference type="Pfam" id="PF01137">
    <property type="entry name" value="RTC"/>
    <property type="match status" value="1"/>
</dbReference>
<dbReference type="PANTHER" id="PTHR11096:SF1">
    <property type="entry name" value="RNA 3'-TERMINAL PHOSPHATE CYCLASE-LIKE PROTEIN"/>
    <property type="match status" value="1"/>
</dbReference>
<dbReference type="GO" id="GO:0000479">
    <property type="term" value="P:endonucleolytic cleavage of tricistronic rRNA transcript (SSU-rRNA, 5.8S rRNA, LSU-rRNA)"/>
    <property type="evidence" value="ECO:0007669"/>
    <property type="project" value="TreeGrafter"/>
</dbReference>
<organism evidence="2 3">
    <name type="scientific">Kingdonia uniflora</name>
    <dbReference type="NCBI Taxonomy" id="39325"/>
    <lineage>
        <taxon>Eukaryota</taxon>
        <taxon>Viridiplantae</taxon>
        <taxon>Streptophyta</taxon>
        <taxon>Embryophyta</taxon>
        <taxon>Tracheophyta</taxon>
        <taxon>Spermatophyta</taxon>
        <taxon>Magnoliopsida</taxon>
        <taxon>Ranunculales</taxon>
        <taxon>Circaeasteraceae</taxon>
        <taxon>Kingdonia</taxon>
    </lineage>
</organism>
<proteinExistence type="predicted"/>
<name>A0A7J7LNP7_9MAGN</name>
<dbReference type="OrthoDB" id="1705847at2759"/>
<dbReference type="GO" id="GO:0005730">
    <property type="term" value="C:nucleolus"/>
    <property type="evidence" value="ECO:0007669"/>
    <property type="project" value="TreeGrafter"/>
</dbReference>
<dbReference type="SUPFAM" id="SSF55205">
    <property type="entry name" value="EPT/RTPC-like"/>
    <property type="match status" value="1"/>
</dbReference>
<dbReference type="PANTHER" id="PTHR11096">
    <property type="entry name" value="RNA 3' TERMINAL PHOSPHATE CYCLASE"/>
    <property type="match status" value="1"/>
</dbReference>
<dbReference type="Proteomes" id="UP000541444">
    <property type="component" value="Unassembled WGS sequence"/>
</dbReference>
<feature type="domain" description="RNA 3'-terminal phosphate cyclase" evidence="1">
    <location>
        <begin position="8"/>
        <end position="76"/>
    </location>
</feature>
<dbReference type="AlphaFoldDB" id="A0A7J7LNP7"/>
<keyword evidence="3" id="KW-1185">Reference proteome</keyword>
<accession>A0A7J7LNP7</accession>
<comment type="caution">
    <text evidence="2">The sequence shown here is derived from an EMBL/GenBank/DDBJ whole genome shotgun (WGS) entry which is preliminary data.</text>
</comment>
<dbReference type="InterPro" id="IPR023797">
    <property type="entry name" value="RNA3'_phos_cyclase_dom"/>
</dbReference>
<dbReference type="GO" id="GO:0004521">
    <property type="term" value="F:RNA endonuclease activity"/>
    <property type="evidence" value="ECO:0007669"/>
    <property type="project" value="TreeGrafter"/>
</dbReference>
<gene>
    <name evidence="2" type="ORF">GIB67_024484</name>
</gene>
<protein>
    <recommendedName>
        <fullName evidence="1">RNA 3'-terminal phosphate cyclase domain-containing protein</fullName>
    </recommendedName>
</protein>
<dbReference type="InterPro" id="IPR000228">
    <property type="entry name" value="RNA3'_term_phos_cyc"/>
</dbReference>
<dbReference type="EMBL" id="JACGCM010002131">
    <property type="protein sequence ID" value="KAF6144257.1"/>
    <property type="molecule type" value="Genomic_DNA"/>
</dbReference>
<evidence type="ECO:0000259" key="1">
    <source>
        <dbReference type="Pfam" id="PF01137"/>
    </source>
</evidence>
<dbReference type="Gene3D" id="3.65.10.20">
    <property type="entry name" value="RNA 3'-terminal phosphate cyclase domain"/>
    <property type="match status" value="1"/>
</dbReference>